<feature type="transmembrane region" description="Helical" evidence="9">
    <location>
        <begin position="414"/>
        <end position="432"/>
    </location>
</feature>
<dbReference type="Pfam" id="PF01490">
    <property type="entry name" value="Aa_trans"/>
    <property type="match status" value="1"/>
</dbReference>
<feature type="compositionally biased region" description="Low complexity" evidence="8">
    <location>
        <begin position="611"/>
        <end position="626"/>
    </location>
</feature>
<feature type="compositionally biased region" description="Low complexity" evidence="8">
    <location>
        <begin position="246"/>
        <end position="264"/>
    </location>
</feature>
<evidence type="ECO:0000256" key="7">
    <source>
        <dbReference type="ARBA" id="ARBA00023136"/>
    </source>
</evidence>
<name>A0A0F7SWE4_PHARH</name>
<comment type="subcellular location">
    <subcellularLocation>
        <location evidence="1">Membrane</location>
        <topology evidence="1">Multi-pass membrane protein</topology>
    </subcellularLocation>
</comment>
<evidence type="ECO:0000256" key="9">
    <source>
        <dbReference type="SAM" id="Phobius"/>
    </source>
</evidence>
<feature type="domain" description="Amino acid transporter transmembrane" evidence="10">
    <location>
        <begin position="295"/>
        <end position="718"/>
    </location>
</feature>
<organism evidence="11">
    <name type="scientific">Phaffia rhodozyma</name>
    <name type="common">Yeast</name>
    <name type="synonym">Xanthophyllomyces dendrorhous</name>
    <dbReference type="NCBI Taxonomy" id="264483"/>
    <lineage>
        <taxon>Eukaryota</taxon>
        <taxon>Fungi</taxon>
        <taxon>Dikarya</taxon>
        <taxon>Basidiomycota</taxon>
        <taxon>Agaricomycotina</taxon>
        <taxon>Tremellomycetes</taxon>
        <taxon>Cystofilobasidiales</taxon>
        <taxon>Mrakiaceae</taxon>
        <taxon>Phaffia</taxon>
    </lineage>
</organism>
<evidence type="ECO:0000256" key="4">
    <source>
        <dbReference type="ARBA" id="ARBA00022692"/>
    </source>
</evidence>
<dbReference type="InterPro" id="IPR013057">
    <property type="entry name" value="AA_transpt_TM"/>
</dbReference>
<comment type="similarity">
    <text evidence="2">Belongs to the amino acid/polyamine transporter 2 family.</text>
</comment>
<protein>
    <submittedName>
        <fullName evidence="11">Amino acid transporters</fullName>
    </submittedName>
</protein>
<feature type="compositionally biased region" description="Polar residues" evidence="8">
    <location>
        <begin position="224"/>
        <end position="245"/>
    </location>
</feature>
<evidence type="ECO:0000256" key="8">
    <source>
        <dbReference type="SAM" id="MobiDB-lite"/>
    </source>
</evidence>
<accession>A0A0F7SWE4</accession>
<feature type="region of interest" description="Disordered" evidence="8">
    <location>
        <begin position="600"/>
        <end position="626"/>
    </location>
</feature>
<evidence type="ECO:0000256" key="6">
    <source>
        <dbReference type="ARBA" id="ARBA00022989"/>
    </source>
</evidence>
<feature type="transmembrane region" description="Helical" evidence="9">
    <location>
        <begin position="548"/>
        <end position="566"/>
    </location>
</feature>
<feature type="compositionally biased region" description="Low complexity" evidence="8">
    <location>
        <begin position="18"/>
        <end position="40"/>
    </location>
</feature>
<dbReference type="GO" id="GO:0015179">
    <property type="term" value="F:L-amino acid transmembrane transporter activity"/>
    <property type="evidence" value="ECO:0007669"/>
    <property type="project" value="TreeGrafter"/>
</dbReference>
<feature type="transmembrane region" description="Helical" evidence="9">
    <location>
        <begin position="705"/>
        <end position="723"/>
    </location>
</feature>
<keyword evidence="5" id="KW-0029">Amino-acid transport</keyword>
<feature type="region of interest" description="Disordered" evidence="8">
    <location>
        <begin position="62"/>
        <end position="293"/>
    </location>
</feature>
<proteinExistence type="inferred from homology"/>
<dbReference type="AlphaFoldDB" id="A0A0F7SWE4"/>
<feature type="compositionally biased region" description="Acidic residues" evidence="8">
    <location>
        <begin position="89"/>
        <end position="102"/>
    </location>
</feature>
<feature type="transmembrane region" description="Helical" evidence="9">
    <location>
        <begin position="641"/>
        <end position="662"/>
    </location>
</feature>
<dbReference type="PANTHER" id="PTHR22950:SF692">
    <property type="entry name" value="TRANSMEMBRANE AMINO ACID TRANSPORTER FAMILY PROTEIN"/>
    <property type="match status" value="1"/>
</dbReference>
<feature type="transmembrane region" description="Helical" evidence="9">
    <location>
        <begin position="668"/>
        <end position="693"/>
    </location>
</feature>
<evidence type="ECO:0000313" key="11">
    <source>
        <dbReference type="EMBL" id="CED84423.1"/>
    </source>
</evidence>
<feature type="compositionally biased region" description="Low complexity" evidence="8">
    <location>
        <begin position="200"/>
        <end position="215"/>
    </location>
</feature>
<sequence>MSNPYPKATPPVRIHPLPTQNQHGHQQPHQSHRPSQQTSTGAVPTSLDILFSYARGQLFYGSNLDTERAEPVYTDGLSSQDDNWSYASNDEEGSYNSTDDDENDHHDDNQQIDQSPITQSTSSIPPNRKSRRKSSRSDHQRPVQSSPSVGEMEGLDEMSPEEVVSIDDYSSGRDRTPMPRNDNRRGSYGFFSDPFPPSSPSSNSNKPTPTTLSSNDPSERTPLLISQQIQSSLPRKSIPRTTSSVSPHNNSPAPAHPASSTSPAFLDSNPSDSSRALGRRPPRRRSSRGIGPRGKATFAQAVVGTVSVMVGVSLLAMPYAFSQAGWIGAFTLLIGWGLVLRRTARHLAAITLSDPTLRSYADIARKAFGPKAIATTRILFCLELFVLSMSLLILMGDTLEIVLHSRLSSNQLKIIGGIVLFPTLFTPISVLSLSSVMSLISAILLFVTLALTLFLSLPQPSPLPQLSLLPTAKIFQSSGIVLSAFGIHAIIPHLVRDMKGPAQFGRVLDLSLGAACLGYAVVGAIGYWTLGRDVSGEITRNLSTINRLPPWIIQATLWLIAVTPLFKFPLLTRPLNITLENALRLYPPIPVPKILSPTSTMPVVSNHPKPASESSPPSSSIEPSASAASIRKRQSRTWKTIGGVVLARVGLTALCVGASIAARDYVRVVAFLGSFCQSLISVIIPLLAHSTLLKQSRSSLLLDRTLFLGSLAFMITGTVWVFLP</sequence>
<evidence type="ECO:0000259" key="10">
    <source>
        <dbReference type="Pfam" id="PF01490"/>
    </source>
</evidence>
<dbReference type="EMBL" id="LN483166">
    <property type="protein sequence ID" value="CED84423.1"/>
    <property type="molecule type" value="Genomic_DNA"/>
</dbReference>
<evidence type="ECO:0000256" key="2">
    <source>
        <dbReference type="ARBA" id="ARBA00008066"/>
    </source>
</evidence>
<feature type="transmembrane region" description="Helical" evidence="9">
    <location>
        <begin position="477"/>
        <end position="495"/>
    </location>
</feature>
<feature type="transmembrane region" description="Helical" evidence="9">
    <location>
        <begin position="323"/>
        <end position="340"/>
    </location>
</feature>
<feature type="transmembrane region" description="Helical" evidence="9">
    <location>
        <begin position="439"/>
        <end position="457"/>
    </location>
</feature>
<feature type="compositionally biased region" description="Basic residues" evidence="8">
    <location>
        <begin position="277"/>
        <end position="287"/>
    </location>
</feature>
<feature type="region of interest" description="Disordered" evidence="8">
    <location>
        <begin position="1"/>
        <end position="43"/>
    </location>
</feature>
<feature type="compositionally biased region" description="Basic and acidic residues" evidence="8">
    <location>
        <begin position="170"/>
        <end position="185"/>
    </location>
</feature>
<evidence type="ECO:0000256" key="5">
    <source>
        <dbReference type="ARBA" id="ARBA00022970"/>
    </source>
</evidence>
<feature type="transmembrane region" description="Helical" evidence="9">
    <location>
        <begin position="507"/>
        <end position="528"/>
    </location>
</feature>
<keyword evidence="6 9" id="KW-1133">Transmembrane helix</keyword>
<evidence type="ECO:0000256" key="1">
    <source>
        <dbReference type="ARBA" id="ARBA00004141"/>
    </source>
</evidence>
<dbReference type="PANTHER" id="PTHR22950">
    <property type="entry name" value="AMINO ACID TRANSPORTER"/>
    <property type="match status" value="1"/>
</dbReference>
<feature type="compositionally biased region" description="Low complexity" evidence="8">
    <location>
        <begin position="111"/>
        <end position="126"/>
    </location>
</feature>
<keyword evidence="7 9" id="KW-0472">Membrane</keyword>
<feature type="transmembrane region" description="Helical" evidence="9">
    <location>
        <begin position="374"/>
        <end position="394"/>
    </location>
</feature>
<dbReference type="GO" id="GO:0005774">
    <property type="term" value="C:vacuolar membrane"/>
    <property type="evidence" value="ECO:0007669"/>
    <property type="project" value="TreeGrafter"/>
</dbReference>
<evidence type="ECO:0000256" key="3">
    <source>
        <dbReference type="ARBA" id="ARBA00022448"/>
    </source>
</evidence>
<keyword evidence="4 9" id="KW-0812">Transmembrane</keyword>
<keyword evidence="3" id="KW-0813">Transport</keyword>
<feature type="compositionally biased region" description="Polar residues" evidence="8">
    <location>
        <begin position="76"/>
        <end position="88"/>
    </location>
</feature>
<reference evidence="11" key="1">
    <citation type="submission" date="2014-08" db="EMBL/GenBank/DDBJ databases">
        <authorList>
            <person name="Sharma Rahul"/>
            <person name="Thines Marco"/>
        </authorList>
    </citation>
    <scope>NUCLEOTIDE SEQUENCE</scope>
</reference>